<dbReference type="InterPro" id="IPR010105">
    <property type="entry name" value="TonB_sidphr_rcpt"/>
</dbReference>
<gene>
    <name evidence="20" type="ORF">L497_2533</name>
</gene>
<evidence type="ECO:0000256" key="12">
    <source>
        <dbReference type="ARBA" id="ARBA00023170"/>
    </source>
</evidence>
<dbReference type="InterPro" id="IPR010917">
    <property type="entry name" value="TonB_rcpt_CS"/>
</dbReference>
<dbReference type="STRING" id="35814.BBB42_15620"/>
<evidence type="ECO:0000256" key="15">
    <source>
        <dbReference type="PROSITE-ProRule" id="PRU10144"/>
    </source>
</evidence>
<dbReference type="GO" id="GO:0015891">
    <property type="term" value="P:siderophore transport"/>
    <property type="evidence" value="ECO:0007669"/>
    <property type="project" value="InterPro"/>
</dbReference>
<dbReference type="InterPro" id="IPR039426">
    <property type="entry name" value="TonB-dep_rcpt-like"/>
</dbReference>
<keyword evidence="9" id="KW-0406">Ion transport</keyword>
<keyword evidence="3 14" id="KW-0813">Transport</keyword>
<reference evidence="20 21" key="1">
    <citation type="submission" date="2014-03" db="EMBL/GenBank/DDBJ databases">
        <title>Genome sequence of Bordetella holmseii.</title>
        <authorList>
            <person name="Harvill E."/>
            <person name="Goodfield L.L."/>
            <person name="Ivanov Y."/>
            <person name="Meyer J.A."/>
            <person name="Newth C."/>
            <person name="Cassiday P."/>
            <person name="Tondella M.L."/>
            <person name="Liao P."/>
            <person name="Zimmerman J."/>
            <person name="Meert K."/>
            <person name="Wessel D."/>
            <person name="Berger J."/>
            <person name="Dean J.M."/>
            <person name="Holubkov R."/>
            <person name="Burr J."/>
            <person name="Liu T."/>
            <person name="Brinkac L.M."/>
            <person name="Sanka R."/>
            <person name="Kim M."/>
            <person name="Losada L."/>
        </authorList>
    </citation>
    <scope>NUCLEOTIDE SEQUENCE [LARGE SCALE GENOMIC DNA]</scope>
    <source>
        <strain evidence="20 21">CDC-H585-BH</strain>
    </source>
</reference>
<keyword evidence="6 14" id="KW-0812">Transmembrane</keyword>
<evidence type="ECO:0000256" key="9">
    <source>
        <dbReference type="ARBA" id="ARBA00023065"/>
    </source>
</evidence>
<comment type="caution">
    <text evidence="20">The sequence shown here is derived from an EMBL/GenBank/DDBJ whole genome shotgun (WGS) entry which is preliminary data.</text>
</comment>
<accession>A0A158M1L6</accession>
<dbReference type="InterPro" id="IPR012910">
    <property type="entry name" value="Plug_dom"/>
</dbReference>
<evidence type="ECO:0000313" key="20">
    <source>
        <dbReference type="EMBL" id="KAK86997.1"/>
    </source>
</evidence>
<keyword evidence="7 17" id="KW-0732">Signal</keyword>
<feature type="domain" description="TonB-dependent receptor-like beta-barrel" evidence="18">
    <location>
        <begin position="267"/>
        <end position="678"/>
    </location>
</feature>
<evidence type="ECO:0000256" key="16">
    <source>
        <dbReference type="RuleBase" id="RU003357"/>
    </source>
</evidence>
<dbReference type="PANTHER" id="PTHR32552">
    <property type="entry name" value="FERRICHROME IRON RECEPTOR-RELATED"/>
    <property type="match status" value="1"/>
</dbReference>
<evidence type="ECO:0000259" key="18">
    <source>
        <dbReference type="Pfam" id="PF00593"/>
    </source>
</evidence>
<keyword evidence="10 16" id="KW-0798">TonB box</keyword>
<evidence type="ECO:0000256" key="5">
    <source>
        <dbReference type="ARBA" id="ARBA00022496"/>
    </source>
</evidence>
<proteinExistence type="inferred from homology"/>
<evidence type="ECO:0000256" key="8">
    <source>
        <dbReference type="ARBA" id="ARBA00023004"/>
    </source>
</evidence>
<dbReference type="PATRIC" id="fig|1331206.3.peg.3468"/>
<dbReference type="SUPFAM" id="SSF56935">
    <property type="entry name" value="Porins"/>
    <property type="match status" value="1"/>
</dbReference>
<feature type="domain" description="TonB-dependent receptor plug" evidence="19">
    <location>
        <begin position="64"/>
        <end position="164"/>
    </location>
</feature>
<evidence type="ECO:0000256" key="3">
    <source>
        <dbReference type="ARBA" id="ARBA00022448"/>
    </source>
</evidence>
<dbReference type="AlphaFoldDB" id="A0A158M1L6"/>
<dbReference type="InterPro" id="IPR000531">
    <property type="entry name" value="Beta-barrel_TonB"/>
</dbReference>
<dbReference type="InterPro" id="IPR037066">
    <property type="entry name" value="Plug_dom_sf"/>
</dbReference>
<evidence type="ECO:0000256" key="13">
    <source>
        <dbReference type="ARBA" id="ARBA00023237"/>
    </source>
</evidence>
<evidence type="ECO:0000256" key="10">
    <source>
        <dbReference type="ARBA" id="ARBA00023077"/>
    </source>
</evidence>
<dbReference type="Gene3D" id="2.40.170.20">
    <property type="entry name" value="TonB-dependent receptor, beta-barrel domain"/>
    <property type="match status" value="1"/>
</dbReference>
<evidence type="ECO:0000256" key="17">
    <source>
        <dbReference type="SAM" id="SignalP"/>
    </source>
</evidence>
<keyword evidence="4 14" id="KW-1134">Transmembrane beta strand</keyword>
<keyword evidence="5" id="KW-0410">Iron transport</keyword>
<evidence type="ECO:0000256" key="1">
    <source>
        <dbReference type="ARBA" id="ARBA00004571"/>
    </source>
</evidence>
<evidence type="ECO:0000256" key="4">
    <source>
        <dbReference type="ARBA" id="ARBA00022452"/>
    </source>
</evidence>
<evidence type="ECO:0000313" key="21">
    <source>
        <dbReference type="Proteomes" id="UP000026682"/>
    </source>
</evidence>
<evidence type="ECO:0000259" key="19">
    <source>
        <dbReference type="Pfam" id="PF07715"/>
    </source>
</evidence>
<dbReference type="Gene3D" id="2.170.130.10">
    <property type="entry name" value="TonB-dependent receptor, plug domain"/>
    <property type="match status" value="1"/>
</dbReference>
<dbReference type="PANTHER" id="PTHR32552:SF82">
    <property type="entry name" value="FCUA PROTEIN"/>
    <property type="match status" value="1"/>
</dbReference>
<dbReference type="GO" id="GO:0015344">
    <property type="term" value="F:siderophore uptake transmembrane transporter activity"/>
    <property type="evidence" value="ECO:0007669"/>
    <property type="project" value="TreeGrafter"/>
</dbReference>
<organism evidence="20 21">
    <name type="scientific">Bordetella holmesii CDC-H585-BH</name>
    <dbReference type="NCBI Taxonomy" id="1331206"/>
    <lineage>
        <taxon>Bacteria</taxon>
        <taxon>Pseudomonadati</taxon>
        <taxon>Pseudomonadota</taxon>
        <taxon>Betaproteobacteria</taxon>
        <taxon>Burkholderiales</taxon>
        <taxon>Alcaligenaceae</taxon>
        <taxon>Bordetella</taxon>
    </lineage>
</organism>
<dbReference type="PROSITE" id="PS52016">
    <property type="entry name" value="TONB_DEPENDENT_REC_3"/>
    <property type="match status" value="1"/>
</dbReference>
<dbReference type="PROSITE" id="PS01156">
    <property type="entry name" value="TONB_DEPENDENT_REC_2"/>
    <property type="match status" value="1"/>
</dbReference>
<evidence type="ECO:0000256" key="7">
    <source>
        <dbReference type="ARBA" id="ARBA00022729"/>
    </source>
</evidence>
<evidence type="ECO:0000256" key="2">
    <source>
        <dbReference type="ARBA" id="ARBA00009810"/>
    </source>
</evidence>
<dbReference type="GO" id="GO:0009279">
    <property type="term" value="C:cell outer membrane"/>
    <property type="evidence" value="ECO:0007669"/>
    <property type="project" value="UniProtKB-SubCell"/>
</dbReference>
<dbReference type="NCBIfam" id="TIGR01783">
    <property type="entry name" value="TonB-siderophor"/>
    <property type="match status" value="1"/>
</dbReference>
<dbReference type="Pfam" id="PF07715">
    <property type="entry name" value="Plug"/>
    <property type="match status" value="1"/>
</dbReference>
<feature type="chain" id="PRO_5007628446" evidence="17">
    <location>
        <begin position="24"/>
        <end position="708"/>
    </location>
</feature>
<dbReference type="Proteomes" id="UP000026682">
    <property type="component" value="Unassembled WGS sequence"/>
</dbReference>
<evidence type="ECO:0000256" key="6">
    <source>
        <dbReference type="ARBA" id="ARBA00022692"/>
    </source>
</evidence>
<dbReference type="CDD" id="cd01347">
    <property type="entry name" value="ligand_gated_channel"/>
    <property type="match status" value="1"/>
</dbReference>
<feature type="signal peptide" evidence="17">
    <location>
        <begin position="1"/>
        <end position="23"/>
    </location>
</feature>
<keyword evidence="11 14" id="KW-0472">Membrane</keyword>
<comment type="similarity">
    <text evidence="2 14 16">Belongs to the TonB-dependent receptor family.</text>
</comment>
<evidence type="ECO:0000256" key="11">
    <source>
        <dbReference type="ARBA" id="ARBA00023136"/>
    </source>
</evidence>
<keyword evidence="13 14" id="KW-0998">Cell outer membrane</keyword>
<dbReference type="EMBL" id="JFZZ01000143">
    <property type="protein sequence ID" value="KAK86997.1"/>
    <property type="molecule type" value="Genomic_DNA"/>
</dbReference>
<evidence type="ECO:0000256" key="14">
    <source>
        <dbReference type="PROSITE-ProRule" id="PRU01360"/>
    </source>
</evidence>
<keyword evidence="8" id="KW-0408">Iron</keyword>
<name>A0A158M1L6_9BORD</name>
<comment type="subcellular location">
    <subcellularLocation>
        <location evidence="1 14">Cell outer membrane</location>
        <topology evidence="1 14">Multi-pass membrane protein</topology>
    </subcellularLocation>
</comment>
<dbReference type="InterPro" id="IPR036942">
    <property type="entry name" value="Beta-barrel_TonB_sf"/>
</dbReference>
<sequence>MRAPRLIPTALALALALSAAAHAQTSSQVTQLPAVSVKANDTAEDDLENLRVPVNSGALGNRSQLETPFATTVVGSTELRDRQISKLGDVFALDASVNDNGSSSGAWASYLTVRGLQLDWQNSFRIDGNPFPTYVTVLPYEQLEQIDLLKGATGFMYGFGSPGGMINYVTKKPTDDPLRAIDIGVQSNSLIHEHIDLGGRGGPDDRFGYRLNATHEEGSTYNDRSLYRTSASLALDARLTEKLTWDFQTIYQDRKTIGQDPTINSFSLVGTRLPSPVRQDDDSLVGQGSYVKNHFRYYNTGLKYQINNDWSVSTNYSYSTTETRRNEVVLALLDSAGNYDDQRSDYGEAYGYNQWRGMIEGKFETGALKHQLVAGASWQKQKNDYSSTYFYGSVGTGNLYQTNHNAYYSNGNMSLYRAAEITQKAVFASDTIDLTHGWSLLGGLRVTDYSQKGFGVNGARNSEYDKNGVLTPTVALMYNITPRTMAYASYIESLEAGSVVGNNHTNAGTLLDPLKSKQYELGLKTEQDDWAATAALFRIERKTENPVVDPNTGRARLEQNGLSRYQGLELAASTRLAKLWTLGGSLMFLDSEYRKGTTYNGNRVAGAPRFVAAAQLAYSVPQLPGLKLRADVRFTGSSELRQANDIQLDNYTLVNIGATYDTRIAGYETTFRAGINNLANKRYWLYQTAEYIKPGDPRTYSLSATVKF</sequence>
<protein>
    <submittedName>
        <fullName evidence="20">TonB-dependent siderophore receptor</fullName>
    </submittedName>
</protein>
<keyword evidence="12 20" id="KW-0675">Receptor</keyword>
<feature type="short sequence motif" description="TonB C-terminal box" evidence="15">
    <location>
        <begin position="691"/>
        <end position="708"/>
    </location>
</feature>
<dbReference type="Pfam" id="PF00593">
    <property type="entry name" value="TonB_dep_Rec_b-barrel"/>
    <property type="match status" value="1"/>
</dbReference>
<dbReference type="GO" id="GO:0038023">
    <property type="term" value="F:signaling receptor activity"/>
    <property type="evidence" value="ECO:0007669"/>
    <property type="project" value="InterPro"/>
</dbReference>